<proteinExistence type="predicted"/>
<dbReference type="Proteomes" id="UP000236732">
    <property type="component" value="Unassembled WGS sequence"/>
</dbReference>
<dbReference type="PANTHER" id="PTHR47691">
    <property type="entry name" value="REGULATOR-RELATED"/>
    <property type="match status" value="1"/>
</dbReference>
<dbReference type="EMBL" id="FNVT01000001">
    <property type="protein sequence ID" value="SEF55998.1"/>
    <property type="molecule type" value="Genomic_DNA"/>
</dbReference>
<dbReference type="InterPro" id="IPR036388">
    <property type="entry name" value="WH-like_DNA-bd_sf"/>
</dbReference>
<dbReference type="InterPro" id="IPR011990">
    <property type="entry name" value="TPR-like_helical_dom_sf"/>
</dbReference>
<dbReference type="Pfam" id="PF00931">
    <property type="entry name" value="NB-ARC"/>
    <property type="match status" value="1"/>
</dbReference>
<name>A0A1H5T1F4_9ACTN</name>
<dbReference type="Gene3D" id="1.10.10.10">
    <property type="entry name" value="Winged helix-like DNA-binding domain superfamily/Winged helix DNA-binding domain"/>
    <property type="match status" value="1"/>
</dbReference>
<evidence type="ECO:0000313" key="3">
    <source>
        <dbReference type="EMBL" id="SEF55998.1"/>
    </source>
</evidence>
<dbReference type="InterPro" id="IPR019734">
    <property type="entry name" value="TPR_rpt"/>
</dbReference>
<dbReference type="PRINTS" id="PR00364">
    <property type="entry name" value="DISEASERSIST"/>
</dbReference>
<dbReference type="OrthoDB" id="5521887at2"/>
<sequence length="916" mass="101100">MIDPFSLLPSYALERALDSALDSMARLAENLHGDKVAKGIRRLKSDGKFRAEFAGAVKAALVKFHRAYRDVDQEVAERLALDRRFWTGQALMTSMEAIIRQAGSTAADDARRTVEEHFRHHLGEEIGAERAHNALVCFLNCLAEEVWHLPELHGIYSLYLQRASAQATAAIVDELRELRRDTGRITQVPTQSISASEKATATAESVNNLPRDVMVVGRKTEIQRILRQPDRPGTLVIDTVNGMAGIGKTALAVHVAHKMRDDYPDGCFFLDLHGYTAGQPPLQAGEALGMLLRMARPLIGQIPLDMDERTALWRSAMSSKRALLVLDNALDHEQVRPLLPGTATCRVIITSRRQLTGLGHAQPLSLRCLQLRDAVQLLTNIIGAERAGREPGQVRTVAELCGRLPLALQLAGNRLKYRPEWDISSFARRLRAAKSRSLMLRAEDMALEAAFKLSYAGLEARQQLMFRRLSLHEGATICVGAAAALYDADRETVEDIIETLVDHSLLEEATAGRYQFHDLLKDFARNMATSSHESAELRSATERIIQFYLAGSRAASVHINTRLHPAVIVPDDTVSVRMCFAGRVEALRWMEQERLNLFGVARQAQQVVPTAVCDLAAAAAGFLLLRGYIREAVDLHSAAVGVASQEGGAAMRAVSHENCGTAKWELGSFQEALVCFNVALGLYKDLADVESEARVLDKIGFTYERTGDYPDALRVLQESFDIRSRLGDLHGQAKTLNSLGAVHWRKGTYVEALRCFVSALGTRIDISDLHGQARTLNNIGFTFERMNKFAESKEYLLRALDLALRLGDRQIENTVYNNLGYLHVKMGECELAQKYSLRGQVLARQTGSVYEEARALDGLGRARLCAGRRGEARGPLGQALILFQGLGVPEAVDIRRILADMDAADSRPGPTSEPDP</sequence>
<gene>
    <name evidence="3" type="ORF">SAMN05444920_10171</name>
</gene>
<dbReference type="GO" id="GO:0043531">
    <property type="term" value="F:ADP binding"/>
    <property type="evidence" value="ECO:0007669"/>
    <property type="project" value="InterPro"/>
</dbReference>
<keyword evidence="1" id="KW-0802">TPR repeat</keyword>
<keyword evidence="4" id="KW-1185">Reference proteome</keyword>
<dbReference type="RefSeq" id="WP_103953685.1">
    <property type="nucleotide sequence ID" value="NZ_FNVT01000001.1"/>
</dbReference>
<dbReference type="InterPro" id="IPR027417">
    <property type="entry name" value="P-loop_NTPase"/>
</dbReference>
<dbReference type="PANTHER" id="PTHR47691:SF3">
    <property type="entry name" value="HTH-TYPE TRANSCRIPTIONAL REGULATOR RV0890C-RELATED"/>
    <property type="match status" value="1"/>
</dbReference>
<dbReference type="Gene3D" id="3.40.50.300">
    <property type="entry name" value="P-loop containing nucleotide triphosphate hydrolases"/>
    <property type="match status" value="1"/>
</dbReference>
<protein>
    <submittedName>
        <fullName evidence="3">Tetratricopeptide repeat-containing protein</fullName>
    </submittedName>
</protein>
<evidence type="ECO:0000313" key="4">
    <source>
        <dbReference type="Proteomes" id="UP000236732"/>
    </source>
</evidence>
<dbReference type="Pfam" id="PF13424">
    <property type="entry name" value="TPR_12"/>
    <property type="match status" value="2"/>
</dbReference>
<evidence type="ECO:0000256" key="1">
    <source>
        <dbReference type="PROSITE-ProRule" id="PRU00339"/>
    </source>
</evidence>
<dbReference type="PROSITE" id="PS50005">
    <property type="entry name" value="TPR"/>
    <property type="match status" value="1"/>
</dbReference>
<feature type="repeat" description="TPR" evidence="1">
    <location>
        <begin position="693"/>
        <end position="726"/>
    </location>
</feature>
<reference evidence="3 4" key="1">
    <citation type="submission" date="2016-10" db="EMBL/GenBank/DDBJ databases">
        <authorList>
            <person name="de Groot N.N."/>
        </authorList>
    </citation>
    <scope>NUCLEOTIDE SEQUENCE [LARGE SCALE GENOMIC DNA]</scope>
    <source>
        <strain evidence="3 4">CGMCC 4.7037</strain>
    </source>
</reference>
<dbReference type="Gene3D" id="1.25.40.10">
    <property type="entry name" value="Tetratricopeptide repeat domain"/>
    <property type="match status" value="1"/>
</dbReference>
<organism evidence="3 4">
    <name type="scientific">Nonomuraea solani</name>
    <dbReference type="NCBI Taxonomy" id="1144553"/>
    <lineage>
        <taxon>Bacteria</taxon>
        <taxon>Bacillati</taxon>
        <taxon>Actinomycetota</taxon>
        <taxon>Actinomycetes</taxon>
        <taxon>Streptosporangiales</taxon>
        <taxon>Streptosporangiaceae</taxon>
        <taxon>Nonomuraea</taxon>
    </lineage>
</organism>
<feature type="domain" description="NB-ARC" evidence="2">
    <location>
        <begin position="222"/>
        <end position="385"/>
    </location>
</feature>
<dbReference type="SMART" id="SM00028">
    <property type="entry name" value="TPR"/>
    <property type="match status" value="6"/>
</dbReference>
<dbReference type="SUPFAM" id="SSF48452">
    <property type="entry name" value="TPR-like"/>
    <property type="match status" value="2"/>
</dbReference>
<dbReference type="AlphaFoldDB" id="A0A1H5T1F4"/>
<dbReference type="InterPro" id="IPR002182">
    <property type="entry name" value="NB-ARC"/>
</dbReference>
<evidence type="ECO:0000259" key="2">
    <source>
        <dbReference type="Pfam" id="PF00931"/>
    </source>
</evidence>
<dbReference type="SUPFAM" id="SSF52540">
    <property type="entry name" value="P-loop containing nucleoside triphosphate hydrolases"/>
    <property type="match status" value="1"/>
</dbReference>
<accession>A0A1H5T1F4</accession>